<dbReference type="PANTHER" id="PTHR40266">
    <property type="entry name" value="TOXIN HIGB-1"/>
    <property type="match status" value="1"/>
</dbReference>
<dbReference type="PANTHER" id="PTHR40266:SF2">
    <property type="entry name" value="TOXIN HIGB-1"/>
    <property type="match status" value="1"/>
</dbReference>
<dbReference type="InterPro" id="IPR007711">
    <property type="entry name" value="HigB-1"/>
</dbReference>
<accession>A0A6N8JCY2</accession>
<dbReference type="InterPro" id="IPR035093">
    <property type="entry name" value="RelE/ParE_toxin_dom_sf"/>
</dbReference>
<dbReference type="EMBL" id="WRXO01000006">
    <property type="protein sequence ID" value="MVT43073.1"/>
    <property type="molecule type" value="Genomic_DNA"/>
</dbReference>
<dbReference type="OrthoDB" id="9801102at2"/>
<protein>
    <submittedName>
        <fullName evidence="1">Peptidase</fullName>
    </submittedName>
</protein>
<evidence type="ECO:0000313" key="2">
    <source>
        <dbReference type="Proteomes" id="UP000468388"/>
    </source>
</evidence>
<dbReference type="AlphaFoldDB" id="A0A6N8JCY2"/>
<evidence type="ECO:0000313" key="1">
    <source>
        <dbReference type="EMBL" id="MVT43073.1"/>
    </source>
</evidence>
<dbReference type="Gene3D" id="3.30.2310.20">
    <property type="entry name" value="RelE-like"/>
    <property type="match status" value="1"/>
</dbReference>
<gene>
    <name evidence="1" type="ORF">GO495_20920</name>
</gene>
<dbReference type="RefSeq" id="WP_157301681.1">
    <property type="nucleotide sequence ID" value="NZ_BAAAZB010000004.1"/>
</dbReference>
<dbReference type="Pfam" id="PF05015">
    <property type="entry name" value="HigB-like_toxin"/>
    <property type="match status" value="1"/>
</dbReference>
<dbReference type="SUPFAM" id="SSF143011">
    <property type="entry name" value="RelE-like"/>
    <property type="match status" value="1"/>
</dbReference>
<sequence>MIETIAHKGLRLLWEKNDPAKLPPMQVDKITRILTVLNVIKTVEPLKKIPGYKFHYLSGNYEGFCAVSVTGNYRIIFRFEEENVYDVYYLDYH</sequence>
<proteinExistence type="predicted"/>
<keyword evidence="2" id="KW-1185">Reference proteome</keyword>
<dbReference type="Proteomes" id="UP000468388">
    <property type="component" value="Unassembled WGS sequence"/>
</dbReference>
<organism evidence="1 2">
    <name type="scientific">Chitinophaga oryziterrae</name>
    <dbReference type="NCBI Taxonomy" id="1031224"/>
    <lineage>
        <taxon>Bacteria</taxon>
        <taxon>Pseudomonadati</taxon>
        <taxon>Bacteroidota</taxon>
        <taxon>Chitinophagia</taxon>
        <taxon>Chitinophagales</taxon>
        <taxon>Chitinophagaceae</taxon>
        <taxon>Chitinophaga</taxon>
    </lineage>
</organism>
<name>A0A6N8JCY2_9BACT</name>
<reference evidence="1 2" key="1">
    <citation type="submission" date="2019-12" db="EMBL/GenBank/DDBJ databases">
        <title>The draft genomic sequence of strain Chitinophaga oryziterrae JCM 16595.</title>
        <authorList>
            <person name="Zhang X."/>
        </authorList>
    </citation>
    <scope>NUCLEOTIDE SEQUENCE [LARGE SCALE GENOMIC DNA]</scope>
    <source>
        <strain evidence="1 2">JCM 16595</strain>
    </source>
</reference>
<comment type="caution">
    <text evidence="1">The sequence shown here is derived from an EMBL/GenBank/DDBJ whole genome shotgun (WGS) entry which is preliminary data.</text>
</comment>